<gene>
    <name evidence="1" type="ORF">CD32_17815</name>
</gene>
<evidence type="ECO:0000313" key="2">
    <source>
        <dbReference type="Proteomes" id="UP000030437"/>
    </source>
</evidence>
<dbReference type="SUPFAM" id="SSF54637">
    <property type="entry name" value="Thioesterase/thiol ester dehydrase-isomerase"/>
    <property type="match status" value="1"/>
</dbReference>
<dbReference type="RefSeq" id="WP_036157136.1">
    <property type="nucleotide sequence ID" value="NZ_AVCX01000002.1"/>
</dbReference>
<organism evidence="1 2">
    <name type="scientific">Lysinibacillus odysseyi 34hs-1 = NBRC 100172</name>
    <dbReference type="NCBI Taxonomy" id="1220589"/>
    <lineage>
        <taxon>Bacteria</taxon>
        <taxon>Bacillati</taxon>
        <taxon>Bacillota</taxon>
        <taxon>Bacilli</taxon>
        <taxon>Bacillales</taxon>
        <taxon>Bacillaceae</taxon>
        <taxon>Lysinibacillus</taxon>
    </lineage>
</organism>
<proteinExistence type="predicted"/>
<dbReference type="OrthoDB" id="9796589at2"/>
<keyword evidence="2" id="KW-1185">Reference proteome</keyword>
<comment type="caution">
    <text evidence="1">The sequence shown here is derived from an EMBL/GenBank/DDBJ whole genome shotgun (WGS) entry which is preliminary data.</text>
</comment>
<dbReference type="AlphaFoldDB" id="A0A0A3ID59"/>
<dbReference type="EMBL" id="JPVP01000059">
    <property type="protein sequence ID" value="KGR82711.1"/>
    <property type="molecule type" value="Genomic_DNA"/>
</dbReference>
<name>A0A0A3ID59_9BACI</name>
<sequence length="122" mass="14205">MTLYIHPPGSIGRTVFETDCRLFSQLADSEWAHDNIDKRLLIMLTTGLLNRSLNLEKYLIAALGQEWTFLHPVQVGQTLYCHYEVQLLKEQKKVYQIGIQLFAEQVKVADGRWTVMFKQLIH</sequence>
<dbReference type="STRING" id="1220589.CD32_17815"/>
<reference evidence="1 2" key="1">
    <citation type="submission" date="2014-02" db="EMBL/GenBank/DDBJ databases">
        <title>Draft genome sequence of Lysinibacillus odysseyi NBRC 100172.</title>
        <authorList>
            <person name="Zhang F."/>
            <person name="Wang G."/>
            <person name="Zhang L."/>
        </authorList>
    </citation>
    <scope>NUCLEOTIDE SEQUENCE [LARGE SCALE GENOMIC DNA]</scope>
    <source>
        <strain evidence="1 2">NBRC 100172</strain>
    </source>
</reference>
<dbReference type="Proteomes" id="UP000030437">
    <property type="component" value="Unassembled WGS sequence"/>
</dbReference>
<evidence type="ECO:0000313" key="1">
    <source>
        <dbReference type="EMBL" id="KGR82711.1"/>
    </source>
</evidence>
<evidence type="ECO:0008006" key="3">
    <source>
        <dbReference type="Google" id="ProtNLM"/>
    </source>
</evidence>
<accession>A0A0A3ID59</accession>
<protein>
    <recommendedName>
        <fullName evidence="3">MaoC-like domain-containing protein</fullName>
    </recommendedName>
</protein>
<dbReference type="Gene3D" id="3.10.129.10">
    <property type="entry name" value="Hotdog Thioesterase"/>
    <property type="match status" value="1"/>
</dbReference>
<dbReference type="InterPro" id="IPR029069">
    <property type="entry name" value="HotDog_dom_sf"/>
</dbReference>